<organism evidence="2 3">
    <name type="scientific">Pseudoalteromonas citrea</name>
    <dbReference type="NCBI Taxonomy" id="43655"/>
    <lineage>
        <taxon>Bacteria</taxon>
        <taxon>Pseudomonadati</taxon>
        <taxon>Pseudomonadota</taxon>
        <taxon>Gammaproteobacteria</taxon>
        <taxon>Alteromonadales</taxon>
        <taxon>Pseudoalteromonadaceae</taxon>
        <taxon>Pseudoalteromonas</taxon>
    </lineage>
</organism>
<dbReference type="Proteomes" id="UP000016487">
    <property type="component" value="Unassembled WGS sequence"/>
</dbReference>
<feature type="signal peptide" evidence="1">
    <location>
        <begin position="1"/>
        <end position="18"/>
    </location>
</feature>
<dbReference type="EMBL" id="AHBZ03000016">
    <property type="protein sequence ID" value="KAF7771502.1"/>
    <property type="molecule type" value="Genomic_DNA"/>
</dbReference>
<evidence type="ECO:0000256" key="1">
    <source>
        <dbReference type="SAM" id="SignalP"/>
    </source>
</evidence>
<reference evidence="2" key="2">
    <citation type="submission" date="2015-03" db="EMBL/GenBank/DDBJ databases">
        <title>Genome sequence of Pseudoalteromonas citrea.</title>
        <authorList>
            <person name="Xie B.-B."/>
            <person name="Rong J.-C."/>
            <person name="Qin Q.-L."/>
            <person name="Zhang Y.-Z."/>
        </authorList>
    </citation>
    <scope>NUCLEOTIDE SEQUENCE</scope>
    <source>
        <strain evidence="2">DSM 8771</strain>
    </source>
</reference>
<accession>A0AAD4FS41</accession>
<gene>
    <name evidence="2" type="ORF">PCIT_a4095</name>
</gene>
<dbReference type="RefSeq" id="WP_010362946.1">
    <property type="nucleotide sequence ID" value="NZ_AHBZ03000016.1"/>
</dbReference>
<dbReference type="SUPFAM" id="SSF53850">
    <property type="entry name" value="Periplasmic binding protein-like II"/>
    <property type="match status" value="1"/>
</dbReference>
<evidence type="ECO:0000313" key="3">
    <source>
        <dbReference type="Proteomes" id="UP000016487"/>
    </source>
</evidence>
<protein>
    <recommendedName>
        <fullName evidence="4">ABC transporter substrate-binding protein</fullName>
    </recommendedName>
</protein>
<proteinExistence type="predicted"/>
<keyword evidence="1" id="KW-0732">Signal</keyword>
<dbReference type="AlphaFoldDB" id="A0AAD4FS41"/>
<name>A0AAD4FS41_9GAMM</name>
<evidence type="ECO:0000313" key="2">
    <source>
        <dbReference type="EMBL" id="KAF7771502.1"/>
    </source>
</evidence>
<comment type="caution">
    <text evidence="2">The sequence shown here is derived from an EMBL/GenBank/DDBJ whole genome shotgun (WGS) entry which is preliminary data.</text>
</comment>
<sequence>MLKTCLLLLTLVSSVVAAKPLEIQIASDYNPSLSEEPADLATILLLKVRSQLKGRLSLNFIPASRLREWRELETYPNICLYNKVKTPEREAMAVFVEYPLMAFPANRLILRGQQLPSNVSLKDVIVSKGLRIGVTKGRSYGKVIDDFIEKYAESLKIGEGANSAFRLREMLVQGKLDGIIEYTSVFLNHHLKPEQREGVTFHKIDDAKATIFGYIACANSTQGRKAVSLFELALENKQLQKNIIDAHKDLFFEQEIAFIEQGLSEAYNIQP</sequence>
<reference evidence="2" key="1">
    <citation type="journal article" date="2012" name="J. Bacteriol.">
        <title>Genome sequences of type strains of seven species of the marine bacterium Pseudoalteromonas.</title>
        <authorList>
            <person name="Xie B.B."/>
            <person name="Shu Y.L."/>
            <person name="Qin Q.L."/>
            <person name="Rong J.C."/>
            <person name="Zhang X.Y."/>
            <person name="Chen X.L."/>
            <person name="Shi M."/>
            <person name="He H.L."/>
            <person name="Zhou B.C."/>
            <person name="Zhang Y.Z."/>
        </authorList>
    </citation>
    <scope>NUCLEOTIDE SEQUENCE</scope>
    <source>
        <strain evidence="2">DSM 8771</strain>
    </source>
</reference>
<evidence type="ECO:0008006" key="4">
    <source>
        <dbReference type="Google" id="ProtNLM"/>
    </source>
</evidence>
<feature type="chain" id="PRO_5042105027" description="ABC transporter substrate-binding protein" evidence="1">
    <location>
        <begin position="19"/>
        <end position="271"/>
    </location>
</feature>